<dbReference type="InterPro" id="IPR050523">
    <property type="entry name" value="AKR_Detox_Biosynth"/>
</dbReference>
<dbReference type="PANTHER" id="PTHR43364">
    <property type="entry name" value="NADH-SPECIFIC METHYLGLYOXAL REDUCTASE-RELATED"/>
    <property type="match status" value="1"/>
</dbReference>
<keyword evidence="1 3" id="KW-0560">Oxidoreductase</keyword>
<dbReference type="CDD" id="cd19081">
    <property type="entry name" value="AKR_AKR9C1"/>
    <property type="match status" value="1"/>
</dbReference>
<dbReference type="Pfam" id="PF00248">
    <property type="entry name" value="Aldo_ket_red"/>
    <property type="match status" value="1"/>
</dbReference>
<dbReference type="GO" id="GO:0016491">
    <property type="term" value="F:oxidoreductase activity"/>
    <property type="evidence" value="ECO:0007669"/>
    <property type="project" value="UniProtKB-KW"/>
</dbReference>
<dbReference type="Gene3D" id="3.20.20.100">
    <property type="entry name" value="NADP-dependent oxidoreductase domain"/>
    <property type="match status" value="1"/>
</dbReference>
<evidence type="ECO:0000313" key="3">
    <source>
        <dbReference type="EMBL" id="SAI40990.1"/>
    </source>
</evidence>
<accession>A0A157Q5X5</accession>
<reference evidence="3 4" key="1">
    <citation type="submission" date="2016-03" db="EMBL/GenBank/DDBJ databases">
        <authorList>
            <consortium name="Pathogen Informatics"/>
        </authorList>
    </citation>
    <scope>NUCLEOTIDE SEQUENCE [LARGE SCALE GENOMIC DNA]</scope>
    <source>
        <strain evidence="3 4">NCTC13364</strain>
    </source>
</reference>
<feature type="domain" description="NADP-dependent oxidoreductase" evidence="2">
    <location>
        <begin position="15"/>
        <end position="316"/>
    </location>
</feature>
<dbReference type="RefSeq" id="WP_066415103.1">
    <property type="nucleotide sequence ID" value="NZ_FKBS01000017.1"/>
</dbReference>
<dbReference type="AlphaFoldDB" id="A0A157Q5X5"/>
<name>A0A157Q5X5_9BORD</name>
<evidence type="ECO:0000259" key="2">
    <source>
        <dbReference type="Pfam" id="PF00248"/>
    </source>
</evidence>
<evidence type="ECO:0000256" key="1">
    <source>
        <dbReference type="ARBA" id="ARBA00023002"/>
    </source>
</evidence>
<dbReference type="EC" id="1.1.1.-" evidence="3"/>
<dbReference type="SUPFAM" id="SSF51430">
    <property type="entry name" value="NAD(P)-linked oxidoreductase"/>
    <property type="match status" value="1"/>
</dbReference>
<dbReference type="PANTHER" id="PTHR43364:SF6">
    <property type="entry name" value="OXIDOREDUCTASE-RELATED"/>
    <property type="match status" value="1"/>
</dbReference>
<sequence>MQKRPLGKTGLDIAPLVFGGNVFGWTIDEAASFDVLDAFVDHGFNAIDTADVYSRWAPGNQGGESETIIGRWLKARPGMRDRVVIFTKVGADMGQPGHKGLKAGWIERAVEDSLARLGIETIDLYFSHWPDPGTPHEETLGAYDKLLRAGKIRAIGTSNYDAGLLFSAQETARQHGLPAYQVLQPEYNLYDRASFDGALRDLCIREGLGVVTYYSLASGFLSGKYRGKEDLSQSARGAGIEKKYLNPRGMAVLDALQQVASGQNAKPAEVALAWLMAREGVTAPIASATRRDQVESFARAAALTLSPADMAALEKASAPA</sequence>
<dbReference type="InterPro" id="IPR023210">
    <property type="entry name" value="NADP_OxRdtase_dom"/>
</dbReference>
<dbReference type="EMBL" id="FKBS01000017">
    <property type="protein sequence ID" value="SAI40990.1"/>
    <property type="molecule type" value="Genomic_DNA"/>
</dbReference>
<proteinExistence type="predicted"/>
<dbReference type="GO" id="GO:0005829">
    <property type="term" value="C:cytosol"/>
    <property type="evidence" value="ECO:0007669"/>
    <property type="project" value="TreeGrafter"/>
</dbReference>
<dbReference type="InterPro" id="IPR036812">
    <property type="entry name" value="NAD(P)_OxRdtase_dom_sf"/>
</dbReference>
<protein>
    <submittedName>
        <fullName evidence="3">Oxidoreductase</fullName>
        <ecNumber evidence="3">1.1.1.-</ecNumber>
    </submittedName>
</protein>
<gene>
    <name evidence="3" type="primary">iolS_3</name>
    <name evidence="3" type="ORF">SAMEA1982600_03247</name>
</gene>
<dbReference type="OrthoDB" id="5488419at2"/>
<evidence type="ECO:0000313" key="4">
    <source>
        <dbReference type="Proteomes" id="UP000077037"/>
    </source>
</evidence>
<organism evidence="3 4">
    <name type="scientific">Bordetella ansorpii</name>
    <dbReference type="NCBI Taxonomy" id="288768"/>
    <lineage>
        <taxon>Bacteria</taxon>
        <taxon>Pseudomonadati</taxon>
        <taxon>Pseudomonadota</taxon>
        <taxon>Betaproteobacteria</taxon>
        <taxon>Burkholderiales</taxon>
        <taxon>Alcaligenaceae</taxon>
        <taxon>Bordetella</taxon>
    </lineage>
</organism>
<dbReference type="FunFam" id="3.20.20.100:FF:000004">
    <property type="entry name" value="Oxidoreductase, aldo/keto reductase"/>
    <property type="match status" value="1"/>
</dbReference>
<dbReference type="Proteomes" id="UP000077037">
    <property type="component" value="Unassembled WGS sequence"/>
</dbReference>